<dbReference type="UniPathway" id="UPA00916">
    <property type="reaction ID" value="UER00889"/>
</dbReference>
<evidence type="ECO:0000256" key="7">
    <source>
        <dbReference type="ARBA" id="ARBA00022958"/>
    </source>
</evidence>
<dbReference type="GO" id="GO:0019303">
    <property type="term" value="P:D-ribose catabolic process"/>
    <property type="evidence" value="ECO:0007669"/>
    <property type="project" value="UniProtKB-UniRule"/>
</dbReference>
<keyword evidence="2 9" id="KW-0479">Metal-binding</keyword>
<evidence type="ECO:0000256" key="8">
    <source>
        <dbReference type="ARBA" id="ARBA00023277"/>
    </source>
</evidence>
<feature type="binding site" evidence="9">
    <location>
        <position position="286"/>
    </location>
    <ligand>
        <name>K(+)</name>
        <dbReference type="ChEBI" id="CHEBI:29103"/>
    </ligand>
</feature>
<feature type="binding site" evidence="9">
    <location>
        <position position="186"/>
    </location>
    <ligand>
        <name>ATP</name>
        <dbReference type="ChEBI" id="CHEBI:30616"/>
    </ligand>
</feature>
<comment type="catalytic activity">
    <reaction evidence="9">
        <text>D-ribose + ATP = D-ribose 5-phosphate + ADP + H(+)</text>
        <dbReference type="Rhea" id="RHEA:13697"/>
        <dbReference type="ChEBI" id="CHEBI:15378"/>
        <dbReference type="ChEBI" id="CHEBI:30616"/>
        <dbReference type="ChEBI" id="CHEBI:47013"/>
        <dbReference type="ChEBI" id="CHEBI:78346"/>
        <dbReference type="ChEBI" id="CHEBI:456216"/>
        <dbReference type="EC" id="2.7.1.15"/>
    </reaction>
</comment>
<feature type="binding site" evidence="9">
    <location>
        <position position="288"/>
    </location>
    <ligand>
        <name>K(+)</name>
        <dbReference type="ChEBI" id="CHEBI:29103"/>
    </ligand>
</feature>
<evidence type="ECO:0000256" key="9">
    <source>
        <dbReference type="HAMAP-Rule" id="MF_01987"/>
    </source>
</evidence>
<keyword evidence="6 9" id="KW-0460">Magnesium</keyword>
<dbReference type="InterPro" id="IPR029056">
    <property type="entry name" value="Ribokinase-like"/>
</dbReference>
<feature type="binding site" evidence="9">
    <location>
        <position position="249"/>
    </location>
    <ligand>
        <name>K(+)</name>
        <dbReference type="ChEBI" id="CHEBI:29103"/>
    </ligand>
</feature>
<protein>
    <recommendedName>
        <fullName evidence="9">Ribokinase</fullName>
        <shortName evidence="9">RK</shortName>
        <ecNumber evidence="9">2.7.1.15</ecNumber>
    </recommendedName>
</protein>
<feature type="binding site" evidence="9">
    <location>
        <begin position="252"/>
        <end position="253"/>
    </location>
    <ligand>
        <name>ATP</name>
        <dbReference type="ChEBI" id="CHEBI:30616"/>
    </ligand>
</feature>
<evidence type="ECO:0000256" key="4">
    <source>
        <dbReference type="ARBA" id="ARBA00022777"/>
    </source>
</evidence>
<evidence type="ECO:0000259" key="10">
    <source>
        <dbReference type="Pfam" id="PF00294"/>
    </source>
</evidence>
<comment type="caution">
    <text evidence="9">Lacks conserved residue(s) required for the propagation of feature annotation.</text>
</comment>
<dbReference type="RefSeq" id="WP_130281634.1">
    <property type="nucleotide sequence ID" value="NZ_SGXT01000013.1"/>
</dbReference>
<evidence type="ECO:0000256" key="5">
    <source>
        <dbReference type="ARBA" id="ARBA00022840"/>
    </source>
</evidence>
<dbReference type="GO" id="GO:0005829">
    <property type="term" value="C:cytosol"/>
    <property type="evidence" value="ECO:0007669"/>
    <property type="project" value="TreeGrafter"/>
</dbReference>
<accession>A0A4Q7TNQ8</accession>
<comment type="activity regulation">
    <text evidence="9">Activated by a monovalent cation that binds near, but not in, the active site. The most likely occupant of the site in vivo is potassium. Ion binding induces a conformational change that may alter substrate affinity.</text>
</comment>
<keyword evidence="7 9" id="KW-0630">Potassium</keyword>
<dbReference type="PANTHER" id="PTHR10584">
    <property type="entry name" value="SUGAR KINASE"/>
    <property type="match status" value="1"/>
</dbReference>
<dbReference type="EC" id="2.7.1.15" evidence="9"/>
<comment type="function">
    <text evidence="9">Catalyzes the phosphorylation of ribose at O-5 in a reaction requiring ATP and magnesium. The resulting D-ribose-5-phosphate can then be used either for sythesis of nucleotides, histidine, and tryptophan, or as a component of the pentose phosphate pathway.</text>
</comment>
<feature type="binding site" evidence="9">
    <location>
        <position position="283"/>
    </location>
    <ligand>
        <name>K(+)</name>
        <dbReference type="ChEBI" id="CHEBI:29103"/>
    </ligand>
</feature>
<dbReference type="GO" id="GO:0046872">
    <property type="term" value="F:metal ion binding"/>
    <property type="evidence" value="ECO:0007669"/>
    <property type="project" value="UniProtKB-KW"/>
</dbReference>
<keyword evidence="5 9" id="KW-0067">ATP-binding</keyword>
<name>A0A4Q7TNQ8_9MICO</name>
<feature type="binding site" evidence="9">
    <location>
        <position position="142"/>
    </location>
    <ligand>
        <name>substrate</name>
    </ligand>
</feature>
<keyword evidence="1 9" id="KW-0808">Transferase</keyword>
<dbReference type="SUPFAM" id="SSF53613">
    <property type="entry name" value="Ribokinase-like"/>
    <property type="match status" value="1"/>
</dbReference>
<dbReference type="Gene3D" id="3.40.1190.20">
    <property type="match status" value="1"/>
</dbReference>
<keyword evidence="12" id="KW-1185">Reference proteome</keyword>
<evidence type="ECO:0000256" key="3">
    <source>
        <dbReference type="ARBA" id="ARBA00022741"/>
    </source>
</evidence>
<dbReference type="PANTHER" id="PTHR10584:SF166">
    <property type="entry name" value="RIBOKINASE"/>
    <property type="match status" value="1"/>
</dbReference>
<feature type="active site" description="Proton acceptor" evidence="9">
    <location>
        <position position="253"/>
    </location>
</feature>
<dbReference type="Proteomes" id="UP000292408">
    <property type="component" value="Unassembled WGS sequence"/>
</dbReference>
<dbReference type="InterPro" id="IPR011877">
    <property type="entry name" value="Ribokinase"/>
</dbReference>
<evidence type="ECO:0000313" key="12">
    <source>
        <dbReference type="Proteomes" id="UP000292408"/>
    </source>
</evidence>
<dbReference type="GO" id="GO:0004747">
    <property type="term" value="F:ribokinase activity"/>
    <property type="evidence" value="ECO:0007669"/>
    <property type="project" value="UniProtKB-UniRule"/>
</dbReference>
<dbReference type="EMBL" id="SGXT01000013">
    <property type="protein sequence ID" value="RZT62466.1"/>
    <property type="molecule type" value="Genomic_DNA"/>
</dbReference>
<feature type="binding site" evidence="9">
    <location>
        <position position="247"/>
    </location>
    <ligand>
        <name>K(+)</name>
        <dbReference type="ChEBI" id="CHEBI:29103"/>
    </ligand>
</feature>
<evidence type="ECO:0000256" key="6">
    <source>
        <dbReference type="ARBA" id="ARBA00022842"/>
    </source>
</evidence>
<feature type="domain" description="Carbohydrate kinase PfkB" evidence="10">
    <location>
        <begin position="4"/>
        <end position="292"/>
    </location>
</feature>
<reference evidence="11 12" key="1">
    <citation type="journal article" date="2015" name="Stand. Genomic Sci.">
        <title>Genomic Encyclopedia of Bacterial and Archaeal Type Strains, Phase III: the genomes of soil and plant-associated and newly described type strains.</title>
        <authorList>
            <person name="Whitman W.B."/>
            <person name="Woyke T."/>
            <person name="Klenk H.P."/>
            <person name="Zhou Y."/>
            <person name="Lilburn T.G."/>
            <person name="Beck B.J."/>
            <person name="De Vos P."/>
            <person name="Vandamme P."/>
            <person name="Eisen J.A."/>
            <person name="Garrity G."/>
            <person name="Hugenholtz P."/>
            <person name="Kyrpides N.C."/>
        </authorList>
    </citation>
    <scope>NUCLEOTIDE SEQUENCE [LARGE SCALE GENOMIC DNA]</scope>
    <source>
        <strain evidence="11 12">AC4r</strain>
    </source>
</reference>
<evidence type="ECO:0000313" key="11">
    <source>
        <dbReference type="EMBL" id="RZT62466.1"/>
    </source>
</evidence>
<dbReference type="Pfam" id="PF00294">
    <property type="entry name" value="PfkB"/>
    <property type="match status" value="1"/>
</dbReference>
<dbReference type="CDD" id="cd01174">
    <property type="entry name" value="ribokinase"/>
    <property type="match status" value="1"/>
</dbReference>
<sequence length="294" mass="28695">MSASLIVLGSANTDYTVVVDRHPQPGETLLGGDVVVATGGKGANQALAAARAGAMPVFLGAVGDDAGGRAMLDALGSGGVDVSSVARLTDAPTGVALITVSRDGENTIVVAPGANGRLDADAVVATITDLAGPGTVLLSQLEVPLTVVQAAALAVVGAGGRVVLNLSPARDIPDELLGLCDPLVVNESEARAVGAASFADVEGALAAARSLVTRCRSVIITLGGDGAVWCEAEASGHVAAPRVEVVDTTGAGDAFVGAVCAELADGAALADAVTAGVRSGAAAVQWRGAQPPAR</sequence>
<comment type="similarity">
    <text evidence="9">Belongs to the carbohydrate kinase PfkB family. Ribokinase subfamily.</text>
</comment>
<comment type="pathway">
    <text evidence="9">Carbohydrate metabolism; D-ribose degradation; D-ribose 5-phosphate from beta-D-ribopyranose: step 2/2.</text>
</comment>
<evidence type="ECO:0000256" key="1">
    <source>
        <dbReference type="ARBA" id="ARBA00022679"/>
    </source>
</evidence>
<feature type="binding site" evidence="9">
    <location>
        <begin position="40"/>
        <end position="44"/>
    </location>
    <ligand>
        <name>substrate</name>
    </ligand>
</feature>
<dbReference type="HAMAP" id="MF_01987">
    <property type="entry name" value="Ribokinase"/>
    <property type="match status" value="1"/>
</dbReference>
<feature type="binding site" evidence="9">
    <location>
        <begin position="12"/>
        <end position="14"/>
    </location>
    <ligand>
        <name>substrate</name>
    </ligand>
</feature>
<gene>
    <name evidence="9" type="primary">rbsK</name>
    <name evidence="11" type="ORF">EV140_0995</name>
</gene>
<dbReference type="InterPro" id="IPR011611">
    <property type="entry name" value="PfkB_dom"/>
</dbReference>
<keyword evidence="8 9" id="KW-0119">Carbohydrate metabolism</keyword>
<dbReference type="OrthoDB" id="9775849at2"/>
<proteinExistence type="inferred from homology"/>
<keyword evidence="9" id="KW-0963">Cytoplasm</keyword>
<dbReference type="AlphaFoldDB" id="A0A4Q7TNQ8"/>
<comment type="subcellular location">
    <subcellularLocation>
        <location evidence="9">Cytoplasm</location>
    </subcellularLocation>
</comment>
<dbReference type="InterPro" id="IPR002139">
    <property type="entry name" value="Ribo/fructo_kinase"/>
</dbReference>
<dbReference type="GO" id="GO:0005524">
    <property type="term" value="F:ATP binding"/>
    <property type="evidence" value="ECO:0007669"/>
    <property type="project" value="UniProtKB-UniRule"/>
</dbReference>
<keyword evidence="4 9" id="KW-0418">Kinase</keyword>
<dbReference type="PRINTS" id="PR00990">
    <property type="entry name" value="RIBOKINASE"/>
</dbReference>
<organism evidence="11 12">
    <name type="scientific">Microcella alkaliphila</name>
    <dbReference type="NCBI Taxonomy" id="279828"/>
    <lineage>
        <taxon>Bacteria</taxon>
        <taxon>Bacillati</taxon>
        <taxon>Actinomycetota</taxon>
        <taxon>Actinomycetes</taxon>
        <taxon>Micrococcales</taxon>
        <taxon>Microbacteriaceae</taxon>
        <taxon>Microcella</taxon>
    </lineage>
</organism>
<comment type="subunit">
    <text evidence="9">Homodimer.</text>
</comment>
<comment type="cofactor">
    <cofactor evidence="9">
        <name>Mg(2+)</name>
        <dbReference type="ChEBI" id="CHEBI:18420"/>
    </cofactor>
    <text evidence="9">Requires a divalent cation, most likely magnesium in vivo, as an electrophilic catalyst to aid phosphoryl group transfer. It is the chelate of the metal and the nucleotide that is the actual substrate.</text>
</comment>
<evidence type="ECO:0000256" key="2">
    <source>
        <dbReference type="ARBA" id="ARBA00022723"/>
    </source>
</evidence>
<feature type="binding site" evidence="9">
    <location>
        <position position="253"/>
    </location>
    <ligand>
        <name>substrate</name>
    </ligand>
</feature>
<keyword evidence="3 9" id="KW-0547">Nucleotide-binding</keyword>
<comment type="caution">
    <text evidence="11">The sequence shown here is derived from an EMBL/GenBank/DDBJ whole genome shotgun (WGS) entry which is preliminary data.</text>
</comment>
<feature type="binding site" evidence="9">
    <location>
        <begin position="221"/>
        <end position="226"/>
    </location>
    <ligand>
        <name>ATP</name>
        <dbReference type="ChEBI" id="CHEBI:30616"/>
    </ligand>
</feature>